<name>A0AAN7WJ39_9SACH</name>
<dbReference type="EMBL" id="JAWIZZ010000047">
    <property type="protein sequence ID" value="KAK5779214.1"/>
    <property type="molecule type" value="Genomic_DNA"/>
</dbReference>
<dbReference type="CDD" id="cd00067">
    <property type="entry name" value="GAL4"/>
    <property type="match status" value="1"/>
</dbReference>
<dbReference type="GO" id="GO:0045944">
    <property type="term" value="P:positive regulation of transcription by RNA polymerase II"/>
    <property type="evidence" value="ECO:0007669"/>
    <property type="project" value="UniProtKB-ARBA"/>
</dbReference>
<keyword evidence="10" id="KW-1185">Reference proteome</keyword>
<evidence type="ECO:0000256" key="5">
    <source>
        <dbReference type="ARBA" id="ARBA00023242"/>
    </source>
</evidence>
<dbReference type="PROSITE" id="PS00463">
    <property type="entry name" value="ZN2_CY6_FUNGAL_1"/>
    <property type="match status" value="1"/>
</dbReference>
<dbReference type="InterPro" id="IPR050987">
    <property type="entry name" value="AtrR-like"/>
</dbReference>
<evidence type="ECO:0000256" key="1">
    <source>
        <dbReference type="ARBA" id="ARBA00004123"/>
    </source>
</evidence>
<dbReference type="GO" id="GO:0000981">
    <property type="term" value="F:DNA-binding transcription factor activity, RNA polymerase II-specific"/>
    <property type="evidence" value="ECO:0007669"/>
    <property type="project" value="InterPro"/>
</dbReference>
<keyword evidence="5" id="KW-0539">Nucleus</keyword>
<accession>A0AAN7WJ39</accession>
<dbReference type="AlphaFoldDB" id="A0AAN7WJ39"/>
<evidence type="ECO:0000313" key="10">
    <source>
        <dbReference type="Proteomes" id="UP001306508"/>
    </source>
</evidence>
<dbReference type="GO" id="GO:0006351">
    <property type="term" value="P:DNA-templated transcription"/>
    <property type="evidence" value="ECO:0007669"/>
    <property type="project" value="InterPro"/>
</dbReference>
<dbReference type="SMART" id="SM00066">
    <property type="entry name" value="GAL4"/>
    <property type="match status" value="1"/>
</dbReference>
<dbReference type="PANTHER" id="PTHR46910:SF3">
    <property type="entry name" value="HALOTOLERANCE PROTEIN 9-RELATED"/>
    <property type="match status" value="1"/>
</dbReference>
<evidence type="ECO:0000256" key="2">
    <source>
        <dbReference type="ARBA" id="ARBA00022723"/>
    </source>
</evidence>
<evidence type="ECO:0000259" key="8">
    <source>
        <dbReference type="PROSITE" id="PS50048"/>
    </source>
</evidence>
<feature type="coiled-coil region" evidence="6">
    <location>
        <begin position="149"/>
        <end position="202"/>
    </location>
</feature>
<feature type="domain" description="Zn(2)-C6 fungal-type" evidence="8">
    <location>
        <begin position="24"/>
        <end position="53"/>
    </location>
</feature>
<dbReference type="SUPFAM" id="SSF57701">
    <property type="entry name" value="Zn2/Cys6 DNA-binding domain"/>
    <property type="match status" value="1"/>
</dbReference>
<dbReference type="InterPro" id="IPR007219">
    <property type="entry name" value="XnlR_reg_dom"/>
</dbReference>
<evidence type="ECO:0000313" key="9">
    <source>
        <dbReference type="EMBL" id="KAK5779214.1"/>
    </source>
</evidence>
<dbReference type="Proteomes" id="UP001306508">
    <property type="component" value="Unassembled WGS sequence"/>
</dbReference>
<dbReference type="Gene3D" id="4.10.240.10">
    <property type="entry name" value="Zn(2)-C6 fungal-type DNA-binding domain"/>
    <property type="match status" value="1"/>
</dbReference>
<dbReference type="GO" id="GO:0003677">
    <property type="term" value="F:DNA binding"/>
    <property type="evidence" value="ECO:0007669"/>
    <property type="project" value="UniProtKB-KW"/>
</dbReference>
<comment type="subcellular location">
    <subcellularLocation>
        <location evidence="1">Nucleus</location>
    </subcellularLocation>
</comment>
<dbReference type="PANTHER" id="PTHR46910">
    <property type="entry name" value="TRANSCRIPTION FACTOR PDR1"/>
    <property type="match status" value="1"/>
</dbReference>
<dbReference type="InterPro" id="IPR036864">
    <property type="entry name" value="Zn2-C6_fun-type_DNA-bd_sf"/>
</dbReference>
<evidence type="ECO:0000256" key="4">
    <source>
        <dbReference type="ARBA" id="ARBA00023125"/>
    </source>
</evidence>
<gene>
    <name evidence="9" type="ORF">RI543_003102</name>
</gene>
<keyword evidence="3" id="KW-0862">Zinc</keyword>
<dbReference type="Pfam" id="PF04082">
    <property type="entry name" value="Fungal_trans"/>
    <property type="match status" value="1"/>
</dbReference>
<organism evidence="9 10">
    <name type="scientific">Arxiozyma heterogenica</name>
    <dbReference type="NCBI Taxonomy" id="278026"/>
    <lineage>
        <taxon>Eukaryota</taxon>
        <taxon>Fungi</taxon>
        <taxon>Dikarya</taxon>
        <taxon>Ascomycota</taxon>
        <taxon>Saccharomycotina</taxon>
        <taxon>Saccharomycetes</taxon>
        <taxon>Saccharomycetales</taxon>
        <taxon>Saccharomycetaceae</taxon>
        <taxon>Arxiozyma</taxon>
    </lineage>
</organism>
<protein>
    <recommendedName>
        <fullName evidence="8">Zn(2)-C6 fungal-type domain-containing protein</fullName>
    </recommendedName>
</protein>
<evidence type="ECO:0000256" key="3">
    <source>
        <dbReference type="ARBA" id="ARBA00022833"/>
    </source>
</evidence>
<dbReference type="GO" id="GO:0005634">
    <property type="term" value="C:nucleus"/>
    <property type="evidence" value="ECO:0007669"/>
    <property type="project" value="UniProtKB-SubCell"/>
</dbReference>
<evidence type="ECO:0000256" key="7">
    <source>
        <dbReference type="SAM" id="MobiDB-lite"/>
    </source>
</evidence>
<feature type="compositionally biased region" description="Polar residues" evidence="7">
    <location>
        <begin position="1025"/>
        <end position="1035"/>
    </location>
</feature>
<comment type="caution">
    <text evidence="9">The sequence shown here is derived from an EMBL/GenBank/DDBJ whole genome shotgun (WGS) entry which is preliminary data.</text>
</comment>
<dbReference type="CDD" id="cd12148">
    <property type="entry name" value="fungal_TF_MHR"/>
    <property type="match status" value="1"/>
</dbReference>
<sequence length="1085" mass="123281">MDNQRRSSPNGGVTKPMRSKVRKACDSCRKRKIKCTGTQPCSSCQAYNCKCVYGGRTIGSSNNVNINISNNDHNYGDYISSYTSNETHISKIINKNGINSSRSSSSTSSSISTSTNSNNNCISTGDSHNDIEIKNANVIKINSGVYEDNTDIEKRLDNLNKVLLQLKDLENTIKQTHLDGENLHINELINSIKEQLAEINNQWQPEIDLIQYKELNKIAVKSVETYLLKNKYSETVPITKFAISGDKQLEQTLINSDANNIDNFTQLKVTQYPVVDEMFGLYSAYEVFSLRGIGTCFIKSIKNQNHCKNISKSIKETLYLTLRFFDMVMSHFHENALSIGNPIESYLQLKKIPISQTPISNANSPLIESNNINNNSNVVTKLSFGNGNTAMPNSPNSASTGSSFSSENTKALVAILIKMLPQPFVEKHTGISNAQLLDSMYDDVLMFKLLLDMYDTHMKSLDKFMGEMNLQTHQNNSNYNSNYTNYNTMNNIVPTIKPADTHKLLNFSNEGELLLVLLYTYYNSTLYMYFNPDSALEYLEMLIRLLDQQVWNEDKNGFYKVLGAAIPRALDMGLSRWEYYVGLDEFYAERRREVWWKLYCHEKSSIVKSGVTSVINDKIMTCLLPKCFRDVGFLDNRDFLSRVAEVKRNEIFDNMDIDTLVFYGKTAILQIYSEFHLNVLLNERFTSIRNASLPPQLKSKRFEEILEQCELTQQKLTAVYEQVKKLYEISKNPSLYETSLPKESIIKAMKYCIYAGNVYATLISTLDNLDARFSSRADDPKVNTLSNIVRLHKLWRDISQIVLRFNDTYCLANNFFIYSTILIIVMTHLGELVDHFTLEDIAVIFKIFGRLSYFPILTENVGYHQVTDSALFKSYCRTFSITAIYCKMLIENFPHKIGMKEEELIDGLGKIAPEIMPLVEACSDPKAWPYRYLMRPVAKSGFHLKIKRMLNYIGVNEGIADENPTSRNNSIFKNIGLSGAVINNNNSFSSVGSSLNKYSKTMDHQMLTPGTTMGNTSTTTDSETYAAQSSGNNDNLGRHPNDFGLMENDFESPAYNLGTLDEFVQNNDLTDLCDALWGDLYTFKY</sequence>
<feature type="region of interest" description="Disordered" evidence="7">
    <location>
        <begin position="1016"/>
        <end position="1041"/>
    </location>
</feature>
<evidence type="ECO:0000256" key="6">
    <source>
        <dbReference type="SAM" id="Coils"/>
    </source>
</evidence>
<dbReference type="GO" id="GO:0008270">
    <property type="term" value="F:zinc ion binding"/>
    <property type="evidence" value="ECO:0007669"/>
    <property type="project" value="InterPro"/>
</dbReference>
<keyword evidence="4" id="KW-0238">DNA-binding</keyword>
<feature type="region of interest" description="Disordered" evidence="7">
    <location>
        <begin position="96"/>
        <end position="119"/>
    </location>
</feature>
<dbReference type="InterPro" id="IPR001138">
    <property type="entry name" value="Zn2Cys6_DnaBD"/>
</dbReference>
<dbReference type="Pfam" id="PF00172">
    <property type="entry name" value="Zn_clus"/>
    <property type="match status" value="1"/>
</dbReference>
<dbReference type="PROSITE" id="PS50048">
    <property type="entry name" value="ZN2_CY6_FUNGAL_2"/>
    <property type="match status" value="1"/>
</dbReference>
<keyword evidence="2" id="KW-0479">Metal-binding</keyword>
<keyword evidence="6" id="KW-0175">Coiled coil</keyword>
<reference evidence="10" key="1">
    <citation type="submission" date="2023-07" db="EMBL/GenBank/DDBJ databases">
        <title>A draft genome of Kazachstania heterogenica Y-27499.</title>
        <authorList>
            <person name="Donic C."/>
            <person name="Kralova J.S."/>
            <person name="Fidel L."/>
            <person name="Ben-Dor S."/>
            <person name="Jung S."/>
        </authorList>
    </citation>
    <scope>NUCLEOTIDE SEQUENCE [LARGE SCALE GENOMIC DNA]</scope>
    <source>
        <strain evidence="10">Y27499</strain>
    </source>
</reference>
<proteinExistence type="predicted"/>